<proteinExistence type="predicted"/>
<dbReference type="eggNOG" id="ENOG502S2AU">
    <property type="taxonomic scope" value="Eukaryota"/>
</dbReference>
<accession>S8EPJ0</accession>
<protein>
    <submittedName>
        <fullName evidence="2">NADH dehydrogenase</fullName>
    </submittedName>
</protein>
<feature type="region of interest" description="Disordered" evidence="1">
    <location>
        <begin position="34"/>
        <end position="72"/>
    </location>
</feature>
<reference evidence="2 3" key="1">
    <citation type="journal article" date="2012" name="Science">
        <title>The Paleozoic origin of enzymatic lignin decomposition reconstructed from 31 fungal genomes.</title>
        <authorList>
            <person name="Floudas D."/>
            <person name="Binder M."/>
            <person name="Riley R."/>
            <person name="Barry K."/>
            <person name="Blanchette R.A."/>
            <person name="Henrissat B."/>
            <person name="Martinez A.T."/>
            <person name="Otillar R."/>
            <person name="Spatafora J.W."/>
            <person name="Yadav J.S."/>
            <person name="Aerts A."/>
            <person name="Benoit I."/>
            <person name="Boyd A."/>
            <person name="Carlson A."/>
            <person name="Copeland A."/>
            <person name="Coutinho P.M."/>
            <person name="de Vries R.P."/>
            <person name="Ferreira P."/>
            <person name="Findley K."/>
            <person name="Foster B."/>
            <person name="Gaskell J."/>
            <person name="Glotzer D."/>
            <person name="Gorecki P."/>
            <person name="Heitman J."/>
            <person name="Hesse C."/>
            <person name="Hori C."/>
            <person name="Igarashi K."/>
            <person name="Jurgens J.A."/>
            <person name="Kallen N."/>
            <person name="Kersten P."/>
            <person name="Kohler A."/>
            <person name="Kuees U."/>
            <person name="Kumar T.K.A."/>
            <person name="Kuo A."/>
            <person name="LaButti K."/>
            <person name="Larrondo L.F."/>
            <person name="Lindquist E."/>
            <person name="Ling A."/>
            <person name="Lombard V."/>
            <person name="Lucas S."/>
            <person name="Lundell T."/>
            <person name="Martin R."/>
            <person name="McLaughlin D.J."/>
            <person name="Morgenstern I."/>
            <person name="Morin E."/>
            <person name="Murat C."/>
            <person name="Nagy L.G."/>
            <person name="Nolan M."/>
            <person name="Ohm R.A."/>
            <person name="Patyshakuliyeva A."/>
            <person name="Rokas A."/>
            <person name="Ruiz-Duenas F.J."/>
            <person name="Sabat G."/>
            <person name="Salamov A."/>
            <person name="Samejima M."/>
            <person name="Schmutz J."/>
            <person name="Slot J.C."/>
            <person name="St John F."/>
            <person name="Stenlid J."/>
            <person name="Sun H."/>
            <person name="Sun S."/>
            <person name="Syed K."/>
            <person name="Tsang A."/>
            <person name="Wiebenga A."/>
            <person name="Young D."/>
            <person name="Pisabarro A."/>
            <person name="Eastwood D.C."/>
            <person name="Martin F."/>
            <person name="Cullen D."/>
            <person name="Grigoriev I.V."/>
            <person name="Hibbett D.S."/>
        </authorList>
    </citation>
    <scope>NUCLEOTIDE SEQUENCE</scope>
    <source>
        <strain evidence="3">FP-58527</strain>
    </source>
</reference>
<evidence type="ECO:0000313" key="2">
    <source>
        <dbReference type="EMBL" id="EPT04949.1"/>
    </source>
</evidence>
<evidence type="ECO:0000256" key="1">
    <source>
        <dbReference type="SAM" id="MobiDB-lite"/>
    </source>
</evidence>
<gene>
    <name evidence="2" type="ORF">FOMPIDRAFT_71344</name>
</gene>
<dbReference type="OrthoDB" id="10261524at2759"/>
<dbReference type="InParanoid" id="S8EPJ0"/>
<organism evidence="2 3">
    <name type="scientific">Fomitopsis schrenkii</name>
    <name type="common">Brown rot fungus</name>
    <dbReference type="NCBI Taxonomy" id="2126942"/>
    <lineage>
        <taxon>Eukaryota</taxon>
        <taxon>Fungi</taxon>
        <taxon>Dikarya</taxon>
        <taxon>Basidiomycota</taxon>
        <taxon>Agaricomycotina</taxon>
        <taxon>Agaricomycetes</taxon>
        <taxon>Polyporales</taxon>
        <taxon>Fomitopsis</taxon>
    </lineage>
</organism>
<evidence type="ECO:0000313" key="3">
    <source>
        <dbReference type="Proteomes" id="UP000015241"/>
    </source>
</evidence>
<keyword evidence="3" id="KW-1185">Reference proteome</keyword>
<name>S8EPJ0_FOMSC</name>
<dbReference type="Proteomes" id="UP000015241">
    <property type="component" value="Unassembled WGS sequence"/>
</dbReference>
<dbReference type="InterPro" id="IPR016813">
    <property type="entry name" value="NADH_Ub_cplx-1_21kDa"/>
</dbReference>
<dbReference type="PANTHER" id="PTHR37325:SF1">
    <property type="entry name" value="OXIDOREDUCTASE 21 KDA SUBUNIT, PUTATIVE (AFU_ORTHOLOGUE AFUA_4G05910)-RELATED"/>
    <property type="match status" value="1"/>
</dbReference>
<dbReference type="EMBL" id="KE504125">
    <property type="protein sequence ID" value="EPT04949.1"/>
    <property type="molecule type" value="Genomic_DNA"/>
</dbReference>
<sequence length="176" mass="19409">MATRKVADSTLYHLSPHGFWKKFRDAVVVNPEISSGLPLPTKVRNPPPGSRPEKYATPATKASDPAQNPYWKRDVRRAYPQLSVVTQSELSSLLIQHSQPQAVAAPAEGGKASVPAQAPEPTELAEAIATITSSNKVYSEAKLPPALPTAYRRWKPERAEDPPHDRTSYFPMLLFK</sequence>
<dbReference type="AlphaFoldDB" id="S8EPJ0"/>
<dbReference type="HOGENOM" id="CLU_081626_2_1_1"/>
<dbReference type="CDD" id="cd22849">
    <property type="entry name" value="NuzM"/>
    <property type="match status" value="1"/>
</dbReference>
<dbReference type="PIRSF" id="PIRSF022976">
    <property type="entry name" value="NADH_Oxi_21kDa"/>
    <property type="match status" value="1"/>
</dbReference>
<dbReference type="STRING" id="743788.S8EPJ0"/>
<dbReference type="PANTHER" id="PTHR37325">
    <property type="entry name" value="OXIDOREDUCTASE 21 KDA SUBUNIT, PUTATIVE (AFU_ORTHOLOGUE AFUA_4G05910)-RELATED"/>
    <property type="match status" value="1"/>
</dbReference>